<protein>
    <recommendedName>
        <fullName evidence="10">G-protein coupled receptors family 1 profile domain-containing protein</fullName>
    </recommendedName>
</protein>
<evidence type="ECO:0000256" key="2">
    <source>
        <dbReference type="ARBA" id="ARBA00022475"/>
    </source>
</evidence>
<evidence type="ECO:0000256" key="7">
    <source>
        <dbReference type="ARBA" id="ARBA00023170"/>
    </source>
</evidence>
<name>A0A7M5X8N6_9CNID</name>
<evidence type="ECO:0000259" key="10">
    <source>
        <dbReference type="PROSITE" id="PS50262"/>
    </source>
</evidence>
<dbReference type="AlphaFoldDB" id="A0A7M5X8N6"/>
<evidence type="ECO:0000256" key="3">
    <source>
        <dbReference type="ARBA" id="ARBA00022692"/>
    </source>
</evidence>
<evidence type="ECO:0000256" key="6">
    <source>
        <dbReference type="ARBA" id="ARBA00023136"/>
    </source>
</evidence>
<keyword evidence="6 9" id="KW-0472">Membrane</keyword>
<dbReference type="PROSITE" id="PS50262">
    <property type="entry name" value="G_PROTEIN_RECEP_F1_2"/>
    <property type="match status" value="1"/>
</dbReference>
<dbReference type="InterPro" id="IPR017452">
    <property type="entry name" value="GPCR_Rhodpsn_7TM"/>
</dbReference>
<sequence>MTNGTFVDHIIPPSSYIFFSMGILVAFCCIVGNSLVMVVIVKSSRQRTCSTKMASTWILFHLALSAFFIGVWTVICVVHISTDTMRHNTKMDHARRFFGIVAPGALILLLSCISYDRFILLKYHKNHDKHMTKKKTNILIALCWLLPLPVPFLRYLSPPGFYLLVIIAIVVVFVLLIVAYSFVLLLVFNSEKKMKMIKAKNLSLADLTSTEYEQEASPHLQNRRDTKFRDFVSLNRTIKLAKTVSKLLIIYLIFHSPLVGYLLVMLFKRDVFDDRGRQTALLVAELCSQINAALIPIVYFATNQSCRKGIKELCGINK</sequence>
<evidence type="ECO:0000256" key="9">
    <source>
        <dbReference type="SAM" id="Phobius"/>
    </source>
</evidence>
<dbReference type="RefSeq" id="XP_066927207.1">
    <property type="nucleotide sequence ID" value="XM_067071106.1"/>
</dbReference>
<evidence type="ECO:0000256" key="8">
    <source>
        <dbReference type="ARBA" id="ARBA00023224"/>
    </source>
</evidence>
<dbReference type="EnsemblMetazoa" id="CLYHEMT019594.1">
    <property type="protein sequence ID" value="CLYHEMP019594.1"/>
    <property type="gene ID" value="CLYHEMG019594"/>
</dbReference>
<dbReference type="Proteomes" id="UP000594262">
    <property type="component" value="Unplaced"/>
</dbReference>
<dbReference type="GO" id="GO:0004930">
    <property type="term" value="F:G protein-coupled receptor activity"/>
    <property type="evidence" value="ECO:0007669"/>
    <property type="project" value="UniProtKB-KW"/>
</dbReference>
<feature type="transmembrane region" description="Helical" evidence="9">
    <location>
        <begin position="248"/>
        <end position="267"/>
    </location>
</feature>
<dbReference type="InterPro" id="IPR000276">
    <property type="entry name" value="GPCR_Rhodpsn"/>
</dbReference>
<dbReference type="GO" id="GO:0005886">
    <property type="term" value="C:plasma membrane"/>
    <property type="evidence" value="ECO:0007669"/>
    <property type="project" value="UniProtKB-SubCell"/>
</dbReference>
<comment type="subcellular location">
    <subcellularLocation>
        <location evidence="1">Cell membrane</location>
        <topology evidence="1">Multi-pass membrane protein</topology>
    </subcellularLocation>
</comment>
<accession>A0A7M5X8N6</accession>
<keyword evidence="3 9" id="KW-0812">Transmembrane</keyword>
<feature type="transmembrane region" description="Helical" evidence="9">
    <location>
        <begin position="62"/>
        <end position="82"/>
    </location>
</feature>
<dbReference type="PANTHER" id="PTHR24249:SF372">
    <property type="entry name" value="G-PROTEIN COUPLED RECEPTORS FAMILY 1 PROFILE DOMAIN-CONTAINING PROTEIN"/>
    <property type="match status" value="1"/>
</dbReference>
<dbReference type="InterPro" id="IPR050569">
    <property type="entry name" value="TAAR"/>
</dbReference>
<evidence type="ECO:0000256" key="1">
    <source>
        <dbReference type="ARBA" id="ARBA00004651"/>
    </source>
</evidence>
<keyword evidence="8" id="KW-0807">Transducer</keyword>
<keyword evidence="7" id="KW-0675">Receptor</keyword>
<evidence type="ECO:0000313" key="11">
    <source>
        <dbReference type="EnsemblMetazoa" id="CLYHEMP019594.1"/>
    </source>
</evidence>
<feature type="transmembrane region" description="Helical" evidence="9">
    <location>
        <begin position="136"/>
        <end position="155"/>
    </location>
</feature>
<evidence type="ECO:0000256" key="5">
    <source>
        <dbReference type="ARBA" id="ARBA00023040"/>
    </source>
</evidence>
<reference evidence="11" key="1">
    <citation type="submission" date="2021-01" db="UniProtKB">
        <authorList>
            <consortium name="EnsemblMetazoa"/>
        </authorList>
    </citation>
    <scope>IDENTIFICATION</scope>
</reference>
<dbReference type="GeneID" id="136814692"/>
<evidence type="ECO:0000256" key="4">
    <source>
        <dbReference type="ARBA" id="ARBA00022989"/>
    </source>
</evidence>
<feature type="transmembrane region" description="Helical" evidence="9">
    <location>
        <begin position="16"/>
        <end position="41"/>
    </location>
</feature>
<dbReference type="Gene3D" id="1.20.1070.10">
    <property type="entry name" value="Rhodopsin 7-helix transmembrane proteins"/>
    <property type="match status" value="1"/>
</dbReference>
<keyword evidence="5" id="KW-0297">G-protein coupled receptor</keyword>
<dbReference type="PRINTS" id="PR00237">
    <property type="entry name" value="GPCRRHODOPSN"/>
</dbReference>
<evidence type="ECO:0000313" key="12">
    <source>
        <dbReference type="Proteomes" id="UP000594262"/>
    </source>
</evidence>
<dbReference type="CDD" id="cd00637">
    <property type="entry name" value="7tm_classA_rhodopsin-like"/>
    <property type="match status" value="1"/>
</dbReference>
<dbReference type="PANTHER" id="PTHR24249">
    <property type="entry name" value="HISTAMINE RECEPTOR-RELATED G-PROTEIN COUPLED RECEPTOR"/>
    <property type="match status" value="1"/>
</dbReference>
<feature type="transmembrane region" description="Helical" evidence="9">
    <location>
        <begin position="161"/>
        <end position="188"/>
    </location>
</feature>
<feature type="transmembrane region" description="Helical" evidence="9">
    <location>
        <begin position="94"/>
        <end position="115"/>
    </location>
</feature>
<keyword evidence="4 9" id="KW-1133">Transmembrane helix</keyword>
<keyword evidence="2" id="KW-1003">Cell membrane</keyword>
<dbReference type="Pfam" id="PF00001">
    <property type="entry name" value="7tm_1"/>
    <property type="match status" value="1"/>
</dbReference>
<dbReference type="OrthoDB" id="9445642at2759"/>
<proteinExistence type="predicted"/>
<keyword evidence="12" id="KW-1185">Reference proteome</keyword>
<organism evidence="11 12">
    <name type="scientific">Clytia hemisphaerica</name>
    <dbReference type="NCBI Taxonomy" id="252671"/>
    <lineage>
        <taxon>Eukaryota</taxon>
        <taxon>Metazoa</taxon>
        <taxon>Cnidaria</taxon>
        <taxon>Hydrozoa</taxon>
        <taxon>Hydroidolina</taxon>
        <taxon>Leptothecata</taxon>
        <taxon>Obeliida</taxon>
        <taxon>Clytiidae</taxon>
        <taxon>Clytia</taxon>
    </lineage>
</organism>
<dbReference type="SUPFAM" id="SSF81321">
    <property type="entry name" value="Family A G protein-coupled receptor-like"/>
    <property type="match status" value="1"/>
</dbReference>
<feature type="domain" description="G-protein coupled receptors family 1 profile" evidence="10">
    <location>
        <begin position="32"/>
        <end position="299"/>
    </location>
</feature>
<feature type="transmembrane region" description="Helical" evidence="9">
    <location>
        <begin position="279"/>
        <end position="301"/>
    </location>
</feature>